<dbReference type="GeneID" id="95968082"/>
<organism evidence="5 6">
    <name type="scientific">Oxyplasma meridianum</name>
    <dbReference type="NCBI Taxonomy" id="3073602"/>
    <lineage>
        <taxon>Archaea</taxon>
        <taxon>Methanobacteriati</taxon>
        <taxon>Thermoplasmatota</taxon>
        <taxon>Thermoplasmata</taxon>
        <taxon>Thermoplasmatales</taxon>
        <taxon>Thermoplasmataceae</taxon>
        <taxon>Oxyplasma</taxon>
    </lineage>
</organism>
<dbReference type="InterPro" id="IPR002611">
    <property type="entry name" value="IstB_ATP-bd"/>
</dbReference>
<dbReference type="AlphaFoldDB" id="A0AAX4NH10"/>
<evidence type="ECO:0000259" key="4">
    <source>
        <dbReference type="SMART" id="SM00382"/>
    </source>
</evidence>
<dbReference type="InterPro" id="IPR047661">
    <property type="entry name" value="IstB"/>
</dbReference>
<dbReference type="Pfam" id="PF01695">
    <property type="entry name" value="IstB_IS21"/>
    <property type="match status" value="1"/>
</dbReference>
<sequence>MDAYERVHANLGKLGLSVIEKTTDNYLEKAHDRSFMDILDHLLSEEMKIKVSKKTENMLNWSGFPFRKTMDEFDFSFQPSIDRSVIDDLMTMRFLYSTENVVFLGPPGVGKTHLSLALGIAAIMNDIPAYYIPSVKLVQIMKRDYDLKRLEYRIKAYSRFRIMIVDEIGYLPLTREESNLFFQFVSSRYEKKSTIYTSNKSFSEWGEILGDQVMPSAVLDRILHHCTVIIIRKESYRLKDRRKTGIVEPKKVI</sequence>
<evidence type="ECO:0000256" key="3">
    <source>
        <dbReference type="ARBA" id="ARBA00022840"/>
    </source>
</evidence>
<evidence type="ECO:0000256" key="2">
    <source>
        <dbReference type="ARBA" id="ARBA00022741"/>
    </source>
</evidence>
<dbReference type="CDD" id="cd00009">
    <property type="entry name" value="AAA"/>
    <property type="match status" value="1"/>
</dbReference>
<keyword evidence="6" id="KW-1185">Reference proteome</keyword>
<dbReference type="KEGG" id="omr:OXIME_001345"/>
<reference evidence="5 6" key="1">
    <citation type="submission" date="2023-09" db="EMBL/GenBank/DDBJ databases">
        <authorList>
            <person name="Golyshina O.V."/>
            <person name="Lunev E.A."/>
            <person name="Bargiela R."/>
            <person name="Gaines M.C."/>
            <person name="Daum B."/>
            <person name="Bale N.J."/>
            <person name="Koenen M."/>
            <person name="Sinninghe Damst J.S."/>
            <person name="Yakimov M."/>
            <person name="Golyshin P.N."/>
        </authorList>
    </citation>
    <scope>NUCLEOTIDE SEQUENCE [LARGE SCALE GENOMIC DNA]</scope>
    <source>
        <strain evidence="5 6">M1</strain>
    </source>
</reference>
<dbReference type="SUPFAM" id="SSF52540">
    <property type="entry name" value="P-loop containing nucleoside triphosphate hydrolases"/>
    <property type="match status" value="1"/>
</dbReference>
<proteinExistence type="inferred from homology"/>
<comment type="similarity">
    <text evidence="1">Belongs to the IS21/IS1162 putative ATP-binding protein family.</text>
</comment>
<protein>
    <submittedName>
        <fullName evidence="5">IS21-like element helper ATPase IstB</fullName>
    </submittedName>
</protein>
<dbReference type="EMBL" id="CP133772">
    <property type="protein sequence ID" value="WYY00762.1"/>
    <property type="molecule type" value="Genomic_DNA"/>
</dbReference>
<evidence type="ECO:0000313" key="5">
    <source>
        <dbReference type="EMBL" id="WYY00762.1"/>
    </source>
</evidence>
<dbReference type="Gene3D" id="3.40.50.300">
    <property type="entry name" value="P-loop containing nucleotide triphosphate hydrolases"/>
    <property type="match status" value="1"/>
</dbReference>
<dbReference type="PANTHER" id="PTHR30050">
    <property type="entry name" value="CHROMOSOMAL REPLICATION INITIATOR PROTEIN DNAA"/>
    <property type="match status" value="1"/>
</dbReference>
<dbReference type="InterPro" id="IPR027417">
    <property type="entry name" value="P-loop_NTPase"/>
</dbReference>
<gene>
    <name evidence="5" type="primary">istB</name>
    <name evidence="5" type="ORF">OXIME_001345</name>
</gene>
<keyword evidence="3" id="KW-0067">ATP-binding</keyword>
<dbReference type="PIRSF" id="PIRSF003073">
    <property type="entry name" value="DNAC_TnpB_IstB"/>
    <property type="match status" value="1"/>
</dbReference>
<keyword evidence="2" id="KW-0547">Nucleotide-binding</keyword>
<feature type="domain" description="AAA+ ATPase" evidence="4">
    <location>
        <begin position="97"/>
        <end position="235"/>
    </location>
</feature>
<dbReference type="GO" id="GO:0006260">
    <property type="term" value="P:DNA replication"/>
    <property type="evidence" value="ECO:0007669"/>
    <property type="project" value="TreeGrafter"/>
</dbReference>
<evidence type="ECO:0000313" key="6">
    <source>
        <dbReference type="Proteomes" id="UP001451606"/>
    </source>
</evidence>
<dbReference type="RefSeq" id="WP_393971091.1">
    <property type="nucleotide sequence ID" value="NZ_CP133772.1"/>
</dbReference>
<accession>A0AAX4NH10</accession>
<dbReference type="InterPro" id="IPR028350">
    <property type="entry name" value="DNAC/IstB-like"/>
</dbReference>
<evidence type="ECO:0000256" key="1">
    <source>
        <dbReference type="ARBA" id="ARBA00008059"/>
    </source>
</evidence>
<name>A0AAX4NH10_9ARCH</name>
<dbReference type="Proteomes" id="UP001451606">
    <property type="component" value="Chromosome"/>
</dbReference>
<dbReference type="NCBIfam" id="NF038214">
    <property type="entry name" value="IS21_help_AAA"/>
    <property type="match status" value="1"/>
</dbReference>
<dbReference type="PANTHER" id="PTHR30050:SF4">
    <property type="entry name" value="ATP-BINDING PROTEIN RV3427C IN INSERTION SEQUENCE-RELATED"/>
    <property type="match status" value="1"/>
</dbReference>
<dbReference type="InterPro" id="IPR003593">
    <property type="entry name" value="AAA+_ATPase"/>
</dbReference>
<dbReference type="SMART" id="SM00382">
    <property type="entry name" value="AAA"/>
    <property type="match status" value="1"/>
</dbReference>
<dbReference type="GO" id="GO:0005524">
    <property type="term" value="F:ATP binding"/>
    <property type="evidence" value="ECO:0007669"/>
    <property type="project" value="UniProtKB-KW"/>
</dbReference>